<name>A0A0F4PY33_9GAMM</name>
<reference evidence="15 16" key="1">
    <citation type="journal article" date="2015" name="BMC Genomics">
        <title>Genome mining reveals unlocked bioactive potential of marine Gram-negative bacteria.</title>
        <authorList>
            <person name="Machado H."/>
            <person name="Sonnenschein E.C."/>
            <person name="Melchiorsen J."/>
            <person name="Gram L."/>
        </authorList>
    </citation>
    <scope>NUCLEOTIDE SEQUENCE [LARGE SCALE GENOMIC DNA]</scope>
    <source>
        <strain evidence="15 16">S3137</strain>
    </source>
</reference>
<dbReference type="PATRIC" id="fig|151081.8.peg.2891"/>
<evidence type="ECO:0000256" key="11">
    <source>
        <dbReference type="ARBA" id="ARBA00023136"/>
    </source>
</evidence>
<keyword evidence="16" id="KW-1185">Reference proteome</keyword>
<feature type="transmembrane region" description="Helical" evidence="13">
    <location>
        <begin position="12"/>
        <end position="33"/>
    </location>
</feature>
<keyword evidence="3" id="KW-0813">Transport</keyword>
<dbReference type="InterPro" id="IPR016174">
    <property type="entry name" value="Di-haem_cyt_TM"/>
</dbReference>
<evidence type="ECO:0000256" key="4">
    <source>
        <dbReference type="ARBA" id="ARBA00022475"/>
    </source>
</evidence>
<comment type="subcellular location">
    <subcellularLocation>
        <location evidence="2">Cell membrane</location>
        <topology evidence="2">Multi-pass membrane protein</topology>
    </subcellularLocation>
</comment>
<dbReference type="RefSeq" id="WP_045980035.1">
    <property type="nucleotide sequence ID" value="NZ_JXXY01000015.1"/>
</dbReference>
<evidence type="ECO:0000256" key="7">
    <source>
        <dbReference type="ARBA" id="ARBA00022723"/>
    </source>
</evidence>
<evidence type="ECO:0000256" key="12">
    <source>
        <dbReference type="ARBA" id="ARBA00037975"/>
    </source>
</evidence>
<keyword evidence="10" id="KW-0408">Iron</keyword>
<dbReference type="GO" id="GO:0022904">
    <property type="term" value="P:respiratory electron transport chain"/>
    <property type="evidence" value="ECO:0007669"/>
    <property type="project" value="InterPro"/>
</dbReference>
<accession>A0A0F4PY33</accession>
<dbReference type="GO" id="GO:0009055">
    <property type="term" value="F:electron transfer activity"/>
    <property type="evidence" value="ECO:0007669"/>
    <property type="project" value="InterPro"/>
</dbReference>
<evidence type="ECO:0000256" key="8">
    <source>
        <dbReference type="ARBA" id="ARBA00022982"/>
    </source>
</evidence>
<evidence type="ECO:0000256" key="9">
    <source>
        <dbReference type="ARBA" id="ARBA00022989"/>
    </source>
</evidence>
<organism evidence="15 16">
    <name type="scientific">Pseudoalteromonas ruthenica</name>
    <dbReference type="NCBI Taxonomy" id="151081"/>
    <lineage>
        <taxon>Bacteria</taxon>
        <taxon>Pseudomonadati</taxon>
        <taxon>Pseudomonadota</taxon>
        <taxon>Gammaproteobacteria</taxon>
        <taxon>Alteromonadales</taxon>
        <taxon>Pseudoalteromonadaceae</taxon>
        <taxon>Pseudoalteromonas</taxon>
    </lineage>
</organism>
<evidence type="ECO:0000256" key="6">
    <source>
        <dbReference type="ARBA" id="ARBA00022692"/>
    </source>
</evidence>
<keyword evidence="6 13" id="KW-0812">Transmembrane</keyword>
<evidence type="ECO:0000313" key="16">
    <source>
        <dbReference type="Proteomes" id="UP000033664"/>
    </source>
</evidence>
<keyword evidence="11 13" id="KW-0472">Membrane</keyword>
<dbReference type="EMBL" id="JXXZ01000006">
    <property type="protein sequence ID" value="KJZ00391.1"/>
    <property type="molecule type" value="Genomic_DNA"/>
</dbReference>
<dbReference type="GO" id="GO:0020037">
    <property type="term" value="F:heme binding"/>
    <property type="evidence" value="ECO:0007669"/>
    <property type="project" value="TreeGrafter"/>
</dbReference>
<dbReference type="PANTHER" id="PTHR30529">
    <property type="entry name" value="CYTOCHROME B561"/>
    <property type="match status" value="1"/>
</dbReference>
<dbReference type="InterPro" id="IPR052168">
    <property type="entry name" value="Cytochrome_b561_oxidase"/>
</dbReference>
<evidence type="ECO:0000256" key="2">
    <source>
        <dbReference type="ARBA" id="ARBA00004651"/>
    </source>
</evidence>
<dbReference type="SUPFAM" id="SSF81342">
    <property type="entry name" value="Transmembrane di-heme cytochromes"/>
    <property type="match status" value="1"/>
</dbReference>
<dbReference type="GeneID" id="58228185"/>
<evidence type="ECO:0000259" key="14">
    <source>
        <dbReference type="Pfam" id="PF01292"/>
    </source>
</evidence>
<dbReference type="eggNOG" id="COG3038">
    <property type="taxonomic scope" value="Bacteria"/>
</dbReference>
<evidence type="ECO:0000256" key="13">
    <source>
        <dbReference type="SAM" id="Phobius"/>
    </source>
</evidence>
<feature type="transmembrane region" description="Helical" evidence="13">
    <location>
        <begin position="45"/>
        <end position="64"/>
    </location>
</feature>
<sequence length="175" mass="20311">MTNRARFTLSMRLLHWAMALLIIAMLAAGLVMVRSLEPWQYELLWLHKSFGIAAALLVLVRLLIRWRSTVPALPSDLPYWQRRAAKASHWLLYTLMVLMPLSGLLMQYFAARPVSVFDVVRLPAALTVDIERFSLFRELHGWVAGVFIGLVILHIAAALYHHYYRRDNVLRSMWK</sequence>
<evidence type="ECO:0000256" key="10">
    <source>
        <dbReference type="ARBA" id="ARBA00023004"/>
    </source>
</evidence>
<dbReference type="GO" id="GO:0005886">
    <property type="term" value="C:plasma membrane"/>
    <property type="evidence" value="ECO:0007669"/>
    <property type="project" value="UniProtKB-SubCell"/>
</dbReference>
<keyword evidence="8" id="KW-0249">Electron transport</keyword>
<dbReference type="PANTHER" id="PTHR30529:SF6">
    <property type="entry name" value="BLL0291 PROTEIN"/>
    <property type="match status" value="1"/>
</dbReference>
<evidence type="ECO:0000256" key="3">
    <source>
        <dbReference type="ARBA" id="ARBA00022448"/>
    </source>
</evidence>
<evidence type="ECO:0000256" key="5">
    <source>
        <dbReference type="ARBA" id="ARBA00022617"/>
    </source>
</evidence>
<evidence type="ECO:0000313" key="15">
    <source>
        <dbReference type="EMBL" id="KJZ00391.1"/>
    </source>
</evidence>
<dbReference type="Pfam" id="PF01292">
    <property type="entry name" value="Ni_hydr_CYTB"/>
    <property type="match status" value="1"/>
</dbReference>
<keyword evidence="4" id="KW-1003">Cell membrane</keyword>
<feature type="domain" description="Cytochrome b561 bacterial/Ni-hydrogenase" evidence="14">
    <location>
        <begin position="6"/>
        <end position="174"/>
    </location>
</feature>
<feature type="transmembrane region" description="Helical" evidence="13">
    <location>
        <begin position="142"/>
        <end position="163"/>
    </location>
</feature>
<dbReference type="GO" id="GO:0046872">
    <property type="term" value="F:metal ion binding"/>
    <property type="evidence" value="ECO:0007669"/>
    <property type="project" value="UniProtKB-KW"/>
</dbReference>
<proteinExistence type="inferred from homology"/>
<comment type="similarity">
    <text evidence="12">Belongs to the cytochrome b561 family.</text>
</comment>
<gene>
    <name evidence="15" type="ORF">TW72_06775</name>
</gene>
<protein>
    <submittedName>
        <fullName evidence="15">Cytochrome B561</fullName>
    </submittedName>
</protein>
<dbReference type="Gene3D" id="1.20.950.20">
    <property type="entry name" value="Transmembrane di-heme cytochromes, Chain C"/>
    <property type="match status" value="2"/>
</dbReference>
<dbReference type="InterPro" id="IPR011577">
    <property type="entry name" value="Cyt_b561_bac/Ni-Hgenase"/>
</dbReference>
<keyword evidence="7" id="KW-0479">Metal-binding</keyword>
<evidence type="ECO:0000256" key="1">
    <source>
        <dbReference type="ARBA" id="ARBA00001970"/>
    </source>
</evidence>
<comment type="cofactor">
    <cofactor evidence="1">
        <name>heme b</name>
        <dbReference type="ChEBI" id="CHEBI:60344"/>
    </cofactor>
</comment>
<keyword evidence="9 13" id="KW-1133">Transmembrane helix</keyword>
<comment type="caution">
    <text evidence="15">The sequence shown here is derived from an EMBL/GenBank/DDBJ whole genome shotgun (WGS) entry which is preliminary data.</text>
</comment>
<dbReference type="OrthoDB" id="1247465at2"/>
<dbReference type="AlphaFoldDB" id="A0A0F4PY33"/>
<dbReference type="Proteomes" id="UP000033664">
    <property type="component" value="Unassembled WGS sequence"/>
</dbReference>
<keyword evidence="5" id="KW-0349">Heme</keyword>
<feature type="transmembrane region" description="Helical" evidence="13">
    <location>
        <begin position="90"/>
        <end position="110"/>
    </location>
</feature>